<keyword evidence="2" id="KW-0808">Transferase</keyword>
<evidence type="ECO:0000259" key="1">
    <source>
        <dbReference type="PROSITE" id="PS50206"/>
    </source>
</evidence>
<dbReference type="RefSeq" id="WP_090173451.1">
    <property type="nucleotide sequence ID" value="NZ_FOFB01000043.1"/>
</dbReference>
<gene>
    <name evidence="2" type="ORF">SAMN05444359_14313</name>
</gene>
<protein>
    <submittedName>
        <fullName evidence="2">Rhodanese-related sulfurtransferase</fullName>
    </submittedName>
</protein>
<accession>A0A1H9P6Q3</accession>
<name>A0A1H9P6Q3_9BACT</name>
<dbReference type="STRING" id="478744.SAMN05444359_14313"/>
<organism evidence="2 3">
    <name type="scientific">Neolewinella agarilytica</name>
    <dbReference type="NCBI Taxonomy" id="478744"/>
    <lineage>
        <taxon>Bacteria</taxon>
        <taxon>Pseudomonadati</taxon>
        <taxon>Bacteroidota</taxon>
        <taxon>Saprospiria</taxon>
        <taxon>Saprospirales</taxon>
        <taxon>Lewinellaceae</taxon>
        <taxon>Neolewinella</taxon>
    </lineage>
</organism>
<dbReference type="OrthoDB" id="1450994at2"/>
<dbReference type="PROSITE" id="PS50206">
    <property type="entry name" value="RHODANESE_3"/>
    <property type="match status" value="1"/>
</dbReference>
<dbReference type="SUPFAM" id="SSF52821">
    <property type="entry name" value="Rhodanese/Cell cycle control phosphatase"/>
    <property type="match status" value="1"/>
</dbReference>
<dbReference type="EMBL" id="FOFB01000043">
    <property type="protein sequence ID" value="SER43761.1"/>
    <property type="molecule type" value="Genomic_DNA"/>
</dbReference>
<proteinExistence type="predicted"/>
<dbReference type="Gene3D" id="3.40.250.10">
    <property type="entry name" value="Rhodanese-like domain"/>
    <property type="match status" value="1"/>
</dbReference>
<keyword evidence="3" id="KW-1185">Reference proteome</keyword>
<dbReference type="PANTHER" id="PTHR43031:SF1">
    <property type="entry name" value="PYRIDINE NUCLEOTIDE-DISULPHIDE OXIDOREDUCTASE"/>
    <property type="match status" value="1"/>
</dbReference>
<evidence type="ECO:0000313" key="2">
    <source>
        <dbReference type="EMBL" id="SER43761.1"/>
    </source>
</evidence>
<dbReference type="InterPro" id="IPR036873">
    <property type="entry name" value="Rhodanese-like_dom_sf"/>
</dbReference>
<dbReference type="PANTHER" id="PTHR43031">
    <property type="entry name" value="FAD-DEPENDENT OXIDOREDUCTASE"/>
    <property type="match status" value="1"/>
</dbReference>
<sequence length="101" mass="11103">MLELLSKLFGGADEAVTPEVLAEGTIVDVRTPAEFQQGHLEGSLNIPLQELDRSMLKFRQLKQPIITCCRSGNRSGMAARQLNAKGIEAINGGRWNELKPQ</sequence>
<dbReference type="InParanoid" id="A0A1H9P6Q3"/>
<dbReference type="InterPro" id="IPR001763">
    <property type="entry name" value="Rhodanese-like_dom"/>
</dbReference>
<dbReference type="GO" id="GO:0016740">
    <property type="term" value="F:transferase activity"/>
    <property type="evidence" value="ECO:0007669"/>
    <property type="project" value="UniProtKB-KW"/>
</dbReference>
<dbReference type="Proteomes" id="UP000199021">
    <property type="component" value="Unassembled WGS sequence"/>
</dbReference>
<evidence type="ECO:0000313" key="3">
    <source>
        <dbReference type="Proteomes" id="UP000199021"/>
    </source>
</evidence>
<dbReference type="CDD" id="cd00158">
    <property type="entry name" value="RHOD"/>
    <property type="match status" value="1"/>
</dbReference>
<feature type="domain" description="Rhodanese" evidence="1">
    <location>
        <begin position="20"/>
        <end position="88"/>
    </location>
</feature>
<dbReference type="InterPro" id="IPR050229">
    <property type="entry name" value="GlpE_sulfurtransferase"/>
</dbReference>
<reference evidence="3" key="1">
    <citation type="submission" date="2016-10" db="EMBL/GenBank/DDBJ databases">
        <authorList>
            <person name="Varghese N."/>
            <person name="Submissions S."/>
        </authorList>
    </citation>
    <scope>NUCLEOTIDE SEQUENCE [LARGE SCALE GENOMIC DNA]</scope>
    <source>
        <strain evidence="3">DSM 24740</strain>
    </source>
</reference>
<dbReference type="Pfam" id="PF00581">
    <property type="entry name" value="Rhodanese"/>
    <property type="match status" value="1"/>
</dbReference>
<dbReference type="SMART" id="SM00450">
    <property type="entry name" value="RHOD"/>
    <property type="match status" value="1"/>
</dbReference>
<dbReference type="AlphaFoldDB" id="A0A1H9P6Q3"/>